<dbReference type="Gene3D" id="3.40.30.10">
    <property type="entry name" value="Glutaredoxin"/>
    <property type="match status" value="3"/>
</dbReference>
<gene>
    <name evidence="7" type="primary">nxn</name>
    <name evidence="7" type="ORF">CDAR_5261</name>
</gene>
<dbReference type="InterPro" id="IPR013766">
    <property type="entry name" value="Thioredoxin_domain"/>
</dbReference>
<evidence type="ECO:0000313" key="7">
    <source>
        <dbReference type="EMBL" id="GIX91807.1"/>
    </source>
</evidence>
<comment type="catalytic activity">
    <reaction evidence="5">
        <text>[protein]-dithiol + NADP(+) = [protein]-disulfide + NADPH + H(+)</text>
        <dbReference type="Rhea" id="RHEA:18753"/>
        <dbReference type="Rhea" id="RHEA-COMP:10593"/>
        <dbReference type="Rhea" id="RHEA-COMP:10594"/>
        <dbReference type="ChEBI" id="CHEBI:15378"/>
        <dbReference type="ChEBI" id="CHEBI:29950"/>
        <dbReference type="ChEBI" id="CHEBI:50058"/>
        <dbReference type="ChEBI" id="CHEBI:57783"/>
        <dbReference type="ChEBI" id="CHEBI:58349"/>
        <dbReference type="EC" id="1.8.1.8"/>
    </reaction>
</comment>
<dbReference type="PANTHER" id="PTHR46472:SF1">
    <property type="entry name" value="NUCLEOREDOXIN"/>
    <property type="match status" value="1"/>
</dbReference>
<comment type="caution">
    <text evidence="7">The sequence shown here is derived from an EMBL/GenBank/DDBJ whole genome shotgun (WGS) entry which is preliminary data.</text>
</comment>
<dbReference type="EMBL" id="BPLQ01002337">
    <property type="protein sequence ID" value="GIX91807.1"/>
    <property type="molecule type" value="Genomic_DNA"/>
</dbReference>
<reference evidence="7 8" key="1">
    <citation type="submission" date="2021-06" db="EMBL/GenBank/DDBJ databases">
        <title>Caerostris darwini draft genome.</title>
        <authorList>
            <person name="Kono N."/>
            <person name="Arakawa K."/>
        </authorList>
    </citation>
    <scope>NUCLEOTIDE SEQUENCE [LARGE SCALE GENOMIC DNA]</scope>
</reference>
<dbReference type="InterPro" id="IPR012336">
    <property type="entry name" value="Thioredoxin-like_fold"/>
</dbReference>
<proteinExistence type="inferred from homology"/>
<evidence type="ECO:0000256" key="3">
    <source>
        <dbReference type="ARBA" id="ARBA00026178"/>
    </source>
</evidence>
<organism evidence="7 8">
    <name type="scientific">Caerostris darwini</name>
    <dbReference type="NCBI Taxonomy" id="1538125"/>
    <lineage>
        <taxon>Eukaryota</taxon>
        <taxon>Metazoa</taxon>
        <taxon>Ecdysozoa</taxon>
        <taxon>Arthropoda</taxon>
        <taxon>Chelicerata</taxon>
        <taxon>Arachnida</taxon>
        <taxon>Araneae</taxon>
        <taxon>Araneomorphae</taxon>
        <taxon>Entelegynae</taxon>
        <taxon>Araneoidea</taxon>
        <taxon>Araneidae</taxon>
        <taxon>Caerostris</taxon>
    </lineage>
</organism>
<accession>A0AAV4P3L0</accession>
<sequence>MSDHPIIKLLGDTLLTQNGTKQTLSVCEEYKYFGLYYSAEWCPSCIAFKPELIQFYKQFNDSNRIEKFVIIYISSDYKEKDFKEQFATMPWLALPYSDRHRQMELARHFRVQSIPALVIIDSHSGELITSCGRTCVMDDPMGVCFPWPMRDPVEVLKESTLISSSGDKLSYESVSSNIKGLYFSAHWCPPCKAFTPQLIKLYRKLQKIGKKLEIIFVSSDRSEESFIKYFSMMPWLAVPYSEEKTRKELPRLFGVGGIPCLIILDENNSIITKEGRVEVNEDPEGEEFPWRPKLVDELGTKHISKLNEEPCLIYFTTCEDKELELAHFALLPVAEEYQARIKRASAEETKITKLNFFYAGDAEVCDSVRDIIGFGDDFPLLVILDIPNGKKYIHERSENMTSDMMGKFVRDFISQKLKPVMIGN</sequence>
<dbReference type="SUPFAM" id="SSF52833">
    <property type="entry name" value="Thioredoxin-like"/>
    <property type="match status" value="3"/>
</dbReference>
<name>A0AAV4P3L0_9ARAC</name>
<evidence type="ECO:0000259" key="6">
    <source>
        <dbReference type="PROSITE" id="PS51352"/>
    </source>
</evidence>
<feature type="domain" description="Thioredoxin" evidence="6">
    <location>
        <begin position="150"/>
        <end position="300"/>
    </location>
</feature>
<dbReference type="InterPro" id="IPR045870">
    <property type="entry name" value="TryX_NRX_thioredoxin_dom"/>
</dbReference>
<dbReference type="Pfam" id="PF13905">
    <property type="entry name" value="Thioredoxin_8"/>
    <property type="match status" value="2"/>
</dbReference>
<dbReference type="GO" id="GO:0005634">
    <property type="term" value="C:nucleus"/>
    <property type="evidence" value="ECO:0007669"/>
    <property type="project" value="TreeGrafter"/>
</dbReference>
<evidence type="ECO:0000256" key="2">
    <source>
        <dbReference type="ARBA" id="ARBA00025782"/>
    </source>
</evidence>
<dbReference type="GO" id="GO:0030178">
    <property type="term" value="P:negative regulation of Wnt signaling pathway"/>
    <property type="evidence" value="ECO:0007669"/>
    <property type="project" value="TreeGrafter"/>
</dbReference>
<comment type="catalytic activity">
    <reaction evidence="4">
        <text>[protein]-dithiol + NAD(+) = [protein]-disulfide + NADH + H(+)</text>
        <dbReference type="Rhea" id="RHEA:18749"/>
        <dbReference type="Rhea" id="RHEA-COMP:10593"/>
        <dbReference type="Rhea" id="RHEA-COMP:10594"/>
        <dbReference type="ChEBI" id="CHEBI:15378"/>
        <dbReference type="ChEBI" id="CHEBI:29950"/>
        <dbReference type="ChEBI" id="CHEBI:50058"/>
        <dbReference type="ChEBI" id="CHEBI:57540"/>
        <dbReference type="ChEBI" id="CHEBI:57945"/>
        <dbReference type="EC" id="1.8.1.8"/>
    </reaction>
</comment>
<protein>
    <recommendedName>
        <fullName evidence="3">Nucleoredoxin</fullName>
        <ecNumber evidence="1">1.8.1.8</ecNumber>
    </recommendedName>
</protein>
<evidence type="ECO:0000256" key="5">
    <source>
        <dbReference type="ARBA" id="ARBA00047804"/>
    </source>
</evidence>
<dbReference type="Proteomes" id="UP001054837">
    <property type="component" value="Unassembled WGS sequence"/>
</dbReference>
<comment type="similarity">
    <text evidence="2">Belongs to the nucleoredoxin family.</text>
</comment>
<evidence type="ECO:0000256" key="4">
    <source>
        <dbReference type="ARBA" id="ARBA00047388"/>
    </source>
</evidence>
<dbReference type="AlphaFoldDB" id="A0AAV4P3L0"/>
<dbReference type="GO" id="GO:0031397">
    <property type="term" value="P:negative regulation of protein ubiquitination"/>
    <property type="evidence" value="ECO:0007669"/>
    <property type="project" value="TreeGrafter"/>
</dbReference>
<dbReference type="GO" id="GO:0004791">
    <property type="term" value="F:thioredoxin-disulfide reductase (NADPH) activity"/>
    <property type="evidence" value="ECO:0007669"/>
    <property type="project" value="InterPro"/>
</dbReference>
<dbReference type="PROSITE" id="PS51352">
    <property type="entry name" value="THIOREDOXIN_2"/>
    <property type="match status" value="1"/>
</dbReference>
<evidence type="ECO:0000313" key="8">
    <source>
        <dbReference type="Proteomes" id="UP001054837"/>
    </source>
</evidence>
<evidence type="ECO:0000256" key="1">
    <source>
        <dbReference type="ARBA" id="ARBA00012612"/>
    </source>
</evidence>
<keyword evidence="8" id="KW-1185">Reference proteome</keyword>
<dbReference type="PANTHER" id="PTHR46472">
    <property type="entry name" value="NUCLEOREDOXIN"/>
    <property type="match status" value="1"/>
</dbReference>
<dbReference type="InterPro" id="IPR036249">
    <property type="entry name" value="Thioredoxin-like_sf"/>
</dbReference>
<dbReference type="EC" id="1.8.1.8" evidence="1"/>
<dbReference type="CDD" id="cd03009">
    <property type="entry name" value="TryX_like_TryX_NRX"/>
    <property type="match status" value="1"/>
</dbReference>